<dbReference type="Proteomes" id="UP000694005">
    <property type="component" value="Chromosome A05"/>
</dbReference>
<dbReference type="Gramene" id="A05p03940.2_BraZ1">
    <property type="protein sequence ID" value="A05p03940.2_BraZ1.CDS"/>
    <property type="gene ID" value="A05g03940.2_BraZ1"/>
</dbReference>
<gene>
    <name evidence="1" type="ORF">BRAPAZ1V2_A05P03940.2</name>
</gene>
<dbReference type="PANTHER" id="PTHR35483">
    <property type="entry name" value="NUCLEUSENVELOPE PROTEIN"/>
    <property type="match status" value="1"/>
</dbReference>
<evidence type="ECO:0000313" key="2">
    <source>
        <dbReference type="Proteomes" id="UP000694005"/>
    </source>
</evidence>
<evidence type="ECO:0000313" key="1">
    <source>
        <dbReference type="EMBL" id="CAG7873873.1"/>
    </source>
</evidence>
<reference evidence="1 2" key="1">
    <citation type="submission" date="2021-07" db="EMBL/GenBank/DDBJ databases">
        <authorList>
            <consortium name="Genoscope - CEA"/>
            <person name="William W."/>
        </authorList>
    </citation>
    <scope>NUCLEOTIDE SEQUENCE [LARGE SCALE GENOMIC DNA]</scope>
</reference>
<dbReference type="AlphaFoldDB" id="A0A8D9DG81"/>
<accession>A0A8D9DG81</accession>
<sequence length="98" mass="11424">MDKRFLVPSHTSATFSVVRLLSEQLLQCLLSSRLFVKLCWELEEKFCCVLISPWKAIEKAMGKKSVEDTLYTYIINGEELIKLARDYFRFLMGKPKTV</sequence>
<protein>
    <submittedName>
        <fullName evidence="1">Uncharacterized protein</fullName>
    </submittedName>
</protein>
<organism evidence="1 2">
    <name type="scientific">Brassica campestris</name>
    <name type="common">Field mustard</name>
    <dbReference type="NCBI Taxonomy" id="3711"/>
    <lineage>
        <taxon>Eukaryota</taxon>
        <taxon>Viridiplantae</taxon>
        <taxon>Streptophyta</taxon>
        <taxon>Embryophyta</taxon>
        <taxon>Tracheophyta</taxon>
        <taxon>Spermatophyta</taxon>
        <taxon>Magnoliopsida</taxon>
        <taxon>eudicotyledons</taxon>
        <taxon>Gunneridae</taxon>
        <taxon>Pentapetalae</taxon>
        <taxon>rosids</taxon>
        <taxon>malvids</taxon>
        <taxon>Brassicales</taxon>
        <taxon>Brassicaceae</taxon>
        <taxon>Brassiceae</taxon>
        <taxon>Brassica</taxon>
    </lineage>
</organism>
<proteinExistence type="predicted"/>
<name>A0A8D9DG81_BRACM</name>
<dbReference type="PANTHER" id="PTHR35483:SF1">
    <property type="entry name" value="GLYCINE-RICH PROTEIN-RELATED"/>
    <property type="match status" value="1"/>
</dbReference>
<dbReference type="EMBL" id="LS974621">
    <property type="protein sequence ID" value="CAG7873873.1"/>
    <property type="molecule type" value="Genomic_DNA"/>
</dbReference>